<dbReference type="EMBL" id="AZIL01002699">
    <property type="protein sequence ID" value="EWM21006.1"/>
    <property type="molecule type" value="Genomic_DNA"/>
</dbReference>
<feature type="region of interest" description="Disordered" evidence="1">
    <location>
        <begin position="211"/>
        <end position="232"/>
    </location>
</feature>
<evidence type="ECO:0000313" key="3">
    <source>
        <dbReference type="EMBL" id="EWM21006.1"/>
    </source>
</evidence>
<feature type="region of interest" description="Disordered" evidence="1">
    <location>
        <begin position="160"/>
        <end position="183"/>
    </location>
</feature>
<keyword evidence="2" id="KW-0472">Membrane</keyword>
<dbReference type="PANTHER" id="PTHR34131:SF3">
    <property type="entry name" value="(RAP ANNOTATION RELEASE2) GALACTOSE-BINDING LIKE DOMAIN CONTAINING PROTEIN"/>
    <property type="match status" value="1"/>
</dbReference>
<dbReference type="Pfam" id="PF09366">
    <property type="entry name" value="DUF1997"/>
    <property type="match status" value="1"/>
</dbReference>
<name>W7TKU4_9STRA</name>
<evidence type="ECO:0000313" key="4">
    <source>
        <dbReference type="Proteomes" id="UP000019335"/>
    </source>
</evidence>
<protein>
    <submittedName>
        <fullName evidence="3">Uncharacterized protein</fullName>
    </submittedName>
</protein>
<dbReference type="AlphaFoldDB" id="W7TKU4"/>
<keyword evidence="4" id="KW-1185">Reference proteome</keyword>
<dbReference type="PANTHER" id="PTHR34131">
    <property type="entry name" value="(RAP ANNOTATION RELEASE2) GALACTOSE-BINDING LIKE DOMAIN CONTAINING PROTEIN"/>
    <property type="match status" value="1"/>
</dbReference>
<comment type="caution">
    <text evidence="3">The sequence shown here is derived from an EMBL/GenBank/DDBJ whole genome shotgun (WGS) entry which is preliminary data.</text>
</comment>
<feature type="compositionally biased region" description="Basic and acidic residues" evidence="1">
    <location>
        <begin position="164"/>
        <end position="183"/>
    </location>
</feature>
<sequence>MVIPRYHHPTRIDMVAYGKRAVFLELVIVLQLCLVYVNLPVEGFLLRGHGICVSFKCQHKRLPLPYQVLSTHSFFGTHGAAGATENNDVQQNQHCPITDEGPLKSVRQAVRVLNSVLHIMFSAGDVFGMYSSPSASVLAPTFKNKRGGASRADSRWALGRPGRRALESREHRDTSEKSVAKEDIAEEGSEIQKFVSQRDLNSWDVWQGVDQNRHRHSEDERQRRQQRRRKKMTLSTRYTCGVSVANASRLEEYMGLPFDQYSLLDQSFISRVEKGKENPQGNVFRFMVPANELVGLHTVPIVDVRVDVDMSKRQLAITSISSRFVSRATDGTILGTQAVNVLTNNSLAFSTRIKWNRPATTKKYSERVQKGMPIADNLPRDVPYFPLGSPPYIEEESIATDEISRVSGGNFARLRKRIFSRARLVDDQVVQNATRFQSRDANTQLTDQDAEVQQKLSCRAHVEISVEVPPPFSLLPGLILRQGASLILSTLVGTLVNRFMELLIEDYQSWQDQESRVASAGGLIGYNPQRFDERTIEVSESDDDDNGSALLPEPEYMI</sequence>
<dbReference type="OrthoDB" id="426136at2759"/>
<organism evidence="3 4">
    <name type="scientific">Nannochloropsis gaditana</name>
    <dbReference type="NCBI Taxonomy" id="72520"/>
    <lineage>
        <taxon>Eukaryota</taxon>
        <taxon>Sar</taxon>
        <taxon>Stramenopiles</taxon>
        <taxon>Ochrophyta</taxon>
        <taxon>Eustigmatophyceae</taxon>
        <taxon>Eustigmatales</taxon>
        <taxon>Monodopsidaceae</taxon>
        <taxon>Nannochloropsis</taxon>
    </lineage>
</organism>
<keyword evidence="2" id="KW-1133">Transmembrane helix</keyword>
<dbReference type="InterPro" id="IPR018971">
    <property type="entry name" value="DUF1997"/>
</dbReference>
<reference evidence="3 4" key="1">
    <citation type="journal article" date="2014" name="Mol. Plant">
        <title>Chromosome Scale Genome Assembly and Transcriptome Profiling of Nannochloropsis gaditana in Nitrogen Depletion.</title>
        <authorList>
            <person name="Corteggiani Carpinelli E."/>
            <person name="Telatin A."/>
            <person name="Vitulo N."/>
            <person name="Forcato C."/>
            <person name="D'Angelo M."/>
            <person name="Schiavon R."/>
            <person name="Vezzi A."/>
            <person name="Giacometti G.M."/>
            <person name="Morosinotto T."/>
            <person name="Valle G."/>
        </authorList>
    </citation>
    <scope>NUCLEOTIDE SEQUENCE [LARGE SCALE GENOMIC DNA]</scope>
    <source>
        <strain evidence="3 4">B-31</strain>
    </source>
</reference>
<keyword evidence="2" id="KW-0812">Transmembrane</keyword>
<feature type="region of interest" description="Disordered" evidence="1">
    <location>
        <begin position="538"/>
        <end position="558"/>
    </location>
</feature>
<feature type="transmembrane region" description="Helical" evidence="2">
    <location>
        <begin position="21"/>
        <end position="39"/>
    </location>
</feature>
<dbReference type="Proteomes" id="UP000019335">
    <property type="component" value="Unassembled WGS sequence"/>
</dbReference>
<gene>
    <name evidence="3" type="ORF">Naga_100081g27</name>
</gene>
<proteinExistence type="predicted"/>
<evidence type="ECO:0000256" key="2">
    <source>
        <dbReference type="SAM" id="Phobius"/>
    </source>
</evidence>
<evidence type="ECO:0000256" key="1">
    <source>
        <dbReference type="SAM" id="MobiDB-lite"/>
    </source>
</evidence>
<accession>W7TKU4</accession>